<dbReference type="EMBL" id="LUUB01000079">
    <property type="protein sequence ID" value="OAF05424.1"/>
    <property type="molecule type" value="Genomic_DNA"/>
</dbReference>
<reference evidence="2 3" key="1">
    <citation type="submission" date="2016-03" db="EMBL/GenBank/DDBJ databases">
        <title>Draft Genome Sequence of the Strain BR 10245 (Bradyrhizobium sp.) isolated from nodules of Centrolobium paraense.</title>
        <authorList>
            <person name="Simoes-Araujo J.L.Sr."/>
            <person name="Barauna A.C."/>
            <person name="Silva K."/>
            <person name="Zilli J.E."/>
        </authorList>
    </citation>
    <scope>NUCLEOTIDE SEQUENCE [LARGE SCALE GENOMIC DNA]</scope>
    <source>
        <strain evidence="2 3">BR 10245</strain>
    </source>
</reference>
<name>A0A176YFL6_9BRAD</name>
<accession>A0A176YFL6</accession>
<evidence type="ECO:0000256" key="1">
    <source>
        <dbReference type="SAM" id="MobiDB-lite"/>
    </source>
</evidence>
<comment type="caution">
    <text evidence="2">The sequence shown here is derived from an EMBL/GenBank/DDBJ whole genome shotgun (WGS) entry which is preliminary data.</text>
</comment>
<gene>
    <name evidence="2" type="ORF">AYJ54_00525</name>
</gene>
<dbReference type="AlphaFoldDB" id="A0A176YFL6"/>
<proteinExistence type="predicted"/>
<feature type="region of interest" description="Disordered" evidence="1">
    <location>
        <begin position="106"/>
        <end position="141"/>
    </location>
</feature>
<evidence type="ECO:0000313" key="2">
    <source>
        <dbReference type="EMBL" id="OAF05424.1"/>
    </source>
</evidence>
<dbReference type="STRING" id="1505087.AYJ54_00525"/>
<feature type="compositionally biased region" description="Low complexity" evidence="1">
    <location>
        <begin position="120"/>
        <end position="133"/>
    </location>
</feature>
<evidence type="ECO:0000313" key="3">
    <source>
        <dbReference type="Proteomes" id="UP000076959"/>
    </source>
</evidence>
<dbReference type="Proteomes" id="UP000076959">
    <property type="component" value="Unassembled WGS sequence"/>
</dbReference>
<protein>
    <submittedName>
        <fullName evidence="2">Uncharacterized protein</fullName>
    </submittedName>
</protein>
<sequence>MNIMTHFGNPCIHCDIAHDEVEPGPCKGDSEKAIVLAYCVWRQAWQNPGSGCDTVRCKMSDGSIRDDARHPAEHWACGDWFKNAEVLAPHEFKARFLTGVAEQSGAGAPETSVRCGAPVSPTIRSPAPATAARSAKDGDTQTSAIEDAIKHLQAGIDELKNRDGEAPLSLHRAMHALRYTLRYARQMNL</sequence>
<keyword evidence="3" id="KW-1185">Reference proteome</keyword>
<organism evidence="2 3">
    <name type="scientific">Bradyrhizobium centrolobii</name>
    <dbReference type="NCBI Taxonomy" id="1505087"/>
    <lineage>
        <taxon>Bacteria</taxon>
        <taxon>Pseudomonadati</taxon>
        <taxon>Pseudomonadota</taxon>
        <taxon>Alphaproteobacteria</taxon>
        <taxon>Hyphomicrobiales</taxon>
        <taxon>Nitrobacteraceae</taxon>
        <taxon>Bradyrhizobium</taxon>
    </lineage>
</organism>